<evidence type="ECO:0000313" key="2">
    <source>
        <dbReference type="Proteomes" id="UP000620075"/>
    </source>
</evidence>
<name>A0A934NCN3_9BACT</name>
<reference evidence="1 2" key="1">
    <citation type="submission" date="2020-10" db="EMBL/GenBank/DDBJ databases">
        <title>Ca. Dormibacterota MAGs.</title>
        <authorList>
            <person name="Montgomery K."/>
        </authorList>
    </citation>
    <scope>NUCLEOTIDE SEQUENCE [LARGE SCALE GENOMIC DNA]</scope>
    <source>
        <strain evidence="1">SC8811_S16_3</strain>
    </source>
</reference>
<organism evidence="1 2">
    <name type="scientific">Candidatus Dormiibacter inghamiae</name>
    <dbReference type="NCBI Taxonomy" id="3127013"/>
    <lineage>
        <taxon>Bacteria</taxon>
        <taxon>Bacillati</taxon>
        <taxon>Candidatus Dormiibacterota</taxon>
        <taxon>Candidatus Dormibacteria</taxon>
        <taxon>Candidatus Dormibacterales</taxon>
        <taxon>Candidatus Dormibacteraceae</taxon>
        <taxon>Candidatus Dormiibacter</taxon>
    </lineage>
</organism>
<sequence>MNAHYYRRTELDGATLARAVDLLAHGLRDDLALTRAALVAKLQAAGIHGDGVRMSFIFMHAELEGVIASGPRQDRQHTYALLEAGSTSSLEADREAALAELTVRYYRSHGPAAIRDFSWWSSLTTADIRTGLALNRTTLESWTDREGRAWFGPGDPGQPSDERQAFLLPTYDESVVAYQSLRNVFDGSGSGRTLLTRPLVIAGRTLGTWKRTPAKRAAIVDVSVGRPLSAEESVQLREAVERFSQFHGLPAELTDRGNLA</sequence>
<dbReference type="PANTHER" id="PTHR38479">
    <property type="entry name" value="LMO0824 PROTEIN"/>
    <property type="match status" value="1"/>
</dbReference>
<dbReference type="EMBL" id="JAEKNQ010000018">
    <property type="protein sequence ID" value="MBJ7602253.1"/>
    <property type="molecule type" value="Genomic_DNA"/>
</dbReference>
<dbReference type="InterPro" id="IPR009351">
    <property type="entry name" value="AlkZ-like"/>
</dbReference>
<dbReference type="Proteomes" id="UP000620075">
    <property type="component" value="Unassembled WGS sequence"/>
</dbReference>
<accession>A0A934NCN3</accession>
<dbReference type="GO" id="GO:0003677">
    <property type="term" value="F:DNA binding"/>
    <property type="evidence" value="ECO:0007669"/>
    <property type="project" value="UniProtKB-KW"/>
</dbReference>
<comment type="caution">
    <text evidence="1">The sequence shown here is derived from an EMBL/GenBank/DDBJ whole genome shotgun (WGS) entry which is preliminary data.</text>
</comment>
<proteinExistence type="predicted"/>
<dbReference type="PANTHER" id="PTHR38479:SF2">
    <property type="entry name" value="WINGED HELIX DNA-BINDING DOMAIN-CONTAINING PROTEIN"/>
    <property type="match status" value="1"/>
</dbReference>
<dbReference type="AlphaFoldDB" id="A0A934NCN3"/>
<protein>
    <submittedName>
        <fullName evidence="1">Winged helix DNA-binding domain-containing protein</fullName>
    </submittedName>
</protein>
<dbReference type="Pfam" id="PF06224">
    <property type="entry name" value="AlkZ-like"/>
    <property type="match status" value="1"/>
</dbReference>
<gene>
    <name evidence="1" type="ORF">JF888_03525</name>
</gene>
<keyword evidence="1" id="KW-0238">DNA-binding</keyword>
<evidence type="ECO:0000313" key="1">
    <source>
        <dbReference type="EMBL" id="MBJ7602253.1"/>
    </source>
</evidence>